<keyword evidence="3" id="KW-1185">Reference proteome</keyword>
<reference evidence="2 3" key="1">
    <citation type="submission" date="2022-04" db="EMBL/GenBank/DDBJ databases">
        <title>Hymenobacter sp. isolated from the air.</title>
        <authorList>
            <person name="Won M."/>
            <person name="Lee C.-M."/>
            <person name="Woen H.-Y."/>
            <person name="Kwon S.-W."/>
        </authorList>
    </citation>
    <scope>NUCLEOTIDE SEQUENCE [LARGE SCALE GENOMIC DNA]</scope>
    <source>
        <strain evidence="3">5116 S-27</strain>
    </source>
</reference>
<proteinExistence type="predicted"/>
<protein>
    <submittedName>
        <fullName evidence="2">Uncharacterized protein</fullName>
    </submittedName>
</protein>
<gene>
    <name evidence="2" type="ORF">MUN80_15215</name>
</gene>
<dbReference type="RefSeq" id="WP_244714257.1">
    <property type="nucleotide sequence ID" value="NZ_CP095049.1"/>
</dbReference>
<evidence type="ECO:0000256" key="1">
    <source>
        <dbReference type="SAM" id="MobiDB-lite"/>
    </source>
</evidence>
<feature type="region of interest" description="Disordered" evidence="1">
    <location>
        <begin position="1"/>
        <end position="23"/>
    </location>
</feature>
<dbReference type="Proteomes" id="UP000831785">
    <property type="component" value="Chromosome"/>
</dbReference>
<dbReference type="EMBL" id="CP095049">
    <property type="protein sequence ID" value="UOQ51109.1"/>
    <property type="molecule type" value="Genomic_DNA"/>
</dbReference>
<accession>A0ABY4F3Q2</accession>
<name>A0ABY4F3Q2_9BACT</name>
<evidence type="ECO:0000313" key="3">
    <source>
        <dbReference type="Proteomes" id="UP000831785"/>
    </source>
</evidence>
<evidence type="ECO:0000313" key="2">
    <source>
        <dbReference type="EMBL" id="UOQ51109.1"/>
    </source>
</evidence>
<sequence>MMLRTGPARHFPTPDTPADQAYDLPRAGESEKLAVFYLKSLKTSGPVTP</sequence>
<organism evidence="2 3">
    <name type="scientific">Hymenobacter cellulosivorans</name>
    <dbReference type="NCBI Taxonomy" id="2932249"/>
    <lineage>
        <taxon>Bacteria</taxon>
        <taxon>Pseudomonadati</taxon>
        <taxon>Bacteroidota</taxon>
        <taxon>Cytophagia</taxon>
        <taxon>Cytophagales</taxon>
        <taxon>Hymenobacteraceae</taxon>
        <taxon>Hymenobacter</taxon>
    </lineage>
</organism>